<organism evidence="3">
    <name type="scientific">Intestinibacter bartlettii</name>
    <dbReference type="NCBI Taxonomy" id="261299"/>
    <lineage>
        <taxon>Bacteria</taxon>
        <taxon>Bacillati</taxon>
        <taxon>Bacillota</taxon>
        <taxon>Clostridia</taxon>
        <taxon>Peptostreptococcales</taxon>
        <taxon>Peptostreptococcaceae</taxon>
        <taxon>Intestinibacter</taxon>
    </lineage>
</organism>
<proteinExistence type="predicted"/>
<keyword evidence="1" id="KW-0812">Transmembrane</keyword>
<reference evidence="3" key="1">
    <citation type="submission" date="2019-11" db="EMBL/GenBank/DDBJ databases">
        <authorList>
            <person name="Feng L."/>
        </authorList>
    </citation>
    <scope>NUCLEOTIDE SEQUENCE</scope>
    <source>
        <strain evidence="3">IbartlettiiLFYP30</strain>
    </source>
</reference>
<sequence length="249" mass="28712">MLKRNIDLIVGSLFIFYFIIINFMSLLMFKYLFLILGLLCFIYHFIKKYLNKKCTLYKIVKGVICCVLIIFILVESIMVLYPKHDLDTKCDYIIVLGALVNKNKISQSLKERLDSCVEYLYLTHDNPKIIVSGGQGRGENISEASAMKSYLLSKGIDEKNIIMEDKSRTTKENFCFSKKIIEGDSHKKIENLNVKVITTDFHTLRSKIISKRVGYANTTFYTSSSNGALFILNYTREFFALICNIIFNC</sequence>
<dbReference type="PANTHER" id="PTHR30336:SF4">
    <property type="entry name" value="ENVELOPE BIOGENESIS FACTOR ELYC"/>
    <property type="match status" value="1"/>
</dbReference>
<dbReference type="CDD" id="cd06259">
    <property type="entry name" value="YdcF-like"/>
    <property type="match status" value="1"/>
</dbReference>
<evidence type="ECO:0000313" key="3">
    <source>
        <dbReference type="EMBL" id="VYU32095.1"/>
    </source>
</evidence>
<protein>
    <recommendedName>
        <fullName evidence="2">DUF218 domain-containing protein</fullName>
    </recommendedName>
</protein>
<dbReference type="AlphaFoldDB" id="A0A6N3DVQ9"/>
<dbReference type="GO" id="GO:0000270">
    <property type="term" value="P:peptidoglycan metabolic process"/>
    <property type="evidence" value="ECO:0007669"/>
    <property type="project" value="TreeGrafter"/>
</dbReference>
<dbReference type="PANTHER" id="PTHR30336">
    <property type="entry name" value="INNER MEMBRANE PROTEIN, PROBABLE PERMEASE"/>
    <property type="match status" value="1"/>
</dbReference>
<dbReference type="InterPro" id="IPR014729">
    <property type="entry name" value="Rossmann-like_a/b/a_fold"/>
</dbReference>
<keyword evidence="1" id="KW-1133">Transmembrane helix</keyword>
<feature type="domain" description="DUF218" evidence="2">
    <location>
        <begin position="91"/>
        <end position="220"/>
    </location>
</feature>
<dbReference type="GO" id="GO:0043164">
    <property type="term" value="P:Gram-negative-bacterium-type cell wall biogenesis"/>
    <property type="evidence" value="ECO:0007669"/>
    <property type="project" value="TreeGrafter"/>
</dbReference>
<feature type="transmembrane region" description="Helical" evidence="1">
    <location>
        <begin position="62"/>
        <end position="81"/>
    </location>
</feature>
<evidence type="ECO:0000259" key="2">
    <source>
        <dbReference type="Pfam" id="PF02698"/>
    </source>
</evidence>
<dbReference type="Gene3D" id="3.40.50.620">
    <property type="entry name" value="HUPs"/>
    <property type="match status" value="1"/>
</dbReference>
<dbReference type="Pfam" id="PF02698">
    <property type="entry name" value="DUF218"/>
    <property type="match status" value="1"/>
</dbReference>
<evidence type="ECO:0000256" key="1">
    <source>
        <dbReference type="SAM" id="Phobius"/>
    </source>
</evidence>
<dbReference type="InterPro" id="IPR003848">
    <property type="entry name" value="DUF218"/>
</dbReference>
<dbReference type="EMBL" id="CACRUE010000033">
    <property type="protein sequence ID" value="VYU32095.1"/>
    <property type="molecule type" value="Genomic_DNA"/>
</dbReference>
<keyword evidence="1" id="KW-0472">Membrane</keyword>
<name>A0A6N3DVQ9_9FIRM</name>
<gene>
    <name evidence="3" type="ORF">IBLFYP30_02350</name>
</gene>
<feature type="transmembrane region" description="Helical" evidence="1">
    <location>
        <begin position="31"/>
        <end position="50"/>
    </location>
</feature>
<dbReference type="GO" id="GO:0005886">
    <property type="term" value="C:plasma membrane"/>
    <property type="evidence" value="ECO:0007669"/>
    <property type="project" value="TreeGrafter"/>
</dbReference>
<dbReference type="InterPro" id="IPR051599">
    <property type="entry name" value="Cell_Envelope_Assoc"/>
</dbReference>
<accession>A0A6N3DVQ9</accession>